<dbReference type="InterPro" id="IPR016169">
    <property type="entry name" value="FAD-bd_PCMH_sub2"/>
</dbReference>
<reference evidence="2 3" key="1">
    <citation type="submission" date="2014-10" db="EMBL/GenBank/DDBJ databases">
        <title>Draft genome sequence of Actinoplanes utahensis NRRL 12052.</title>
        <authorList>
            <person name="Velasco-Bucheli B."/>
            <person name="del Cerro C."/>
            <person name="Hormigo D."/>
            <person name="Garcia J.L."/>
            <person name="Acebal C."/>
            <person name="Arroyo M."/>
            <person name="de la Mata I."/>
        </authorList>
    </citation>
    <scope>NUCLEOTIDE SEQUENCE [LARGE SCALE GENOMIC DNA]</scope>
    <source>
        <strain evidence="2 3">NRRL 12052</strain>
    </source>
</reference>
<accession>A0A0A6UIJ5</accession>
<dbReference type="InterPro" id="IPR016166">
    <property type="entry name" value="FAD-bd_PCMH"/>
</dbReference>
<dbReference type="PANTHER" id="PTHR42934">
    <property type="entry name" value="GLYCOLATE OXIDASE SUBUNIT GLCD"/>
    <property type="match status" value="1"/>
</dbReference>
<keyword evidence="3" id="KW-1185">Reference proteome</keyword>
<dbReference type="RefSeq" id="WP_043530204.1">
    <property type="nucleotide sequence ID" value="NZ_BAABKU010000008.1"/>
</dbReference>
<dbReference type="AlphaFoldDB" id="A0A0A6UIJ5"/>
<dbReference type="Gene3D" id="3.30.465.10">
    <property type="match status" value="1"/>
</dbReference>
<dbReference type="STRING" id="1869.MB27_30380"/>
<sequence>MSGSLLSDLVEICGPGSARVEGAGFVAAPATPRSLAALLVLAGKHGLSVRPRGSGSKFFWGPPAPPADILIDTARLNGLWGHDGSTAMVAAGTPVGAAQAALALHGKRLTLDPPSRGATIGGVLALNEAGPLRHQFGPPGGQVLRTDLIDPSGEALRVEGWEGGDGVITAAVLPVEPIPASRCWVVRPVSTPTEAGDLVAAATRDFSPSAVEMDLPAAGAGTLALLLEGAPDWVATSAGRLARLLGGSAGLQSAAPAWWGRYPFVPGDVVLRFRVRSWDVPAVVYTVLDAVGAAAVPVRGSAGAGVLHAVLPRGVSAARVGDIVVGLKQVLMARRGQIAVLTAPPELAAEIEMARPADMF</sequence>
<dbReference type="PROSITE" id="PS51387">
    <property type="entry name" value="FAD_PCMH"/>
    <property type="match status" value="1"/>
</dbReference>
<evidence type="ECO:0000259" key="1">
    <source>
        <dbReference type="PROSITE" id="PS51387"/>
    </source>
</evidence>
<dbReference type="InterPro" id="IPR051914">
    <property type="entry name" value="FAD-linked_OxidoTrans_Type4"/>
</dbReference>
<gene>
    <name evidence="2" type="ORF">MB27_30380</name>
</gene>
<dbReference type="GO" id="GO:0071949">
    <property type="term" value="F:FAD binding"/>
    <property type="evidence" value="ECO:0007669"/>
    <property type="project" value="InterPro"/>
</dbReference>
<proteinExistence type="predicted"/>
<dbReference type="InterPro" id="IPR036318">
    <property type="entry name" value="FAD-bd_PCMH-like_sf"/>
</dbReference>
<evidence type="ECO:0000313" key="2">
    <source>
        <dbReference type="EMBL" id="KHD74144.1"/>
    </source>
</evidence>
<dbReference type="EMBL" id="JRTT01000053">
    <property type="protein sequence ID" value="KHD74144.1"/>
    <property type="molecule type" value="Genomic_DNA"/>
</dbReference>
<evidence type="ECO:0000313" key="3">
    <source>
        <dbReference type="Proteomes" id="UP000054537"/>
    </source>
</evidence>
<protein>
    <recommendedName>
        <fullName evidence="1">FAD-binding PCMH-type domain-containing protein</fullName>
    </recommendedName>
</protein>
<dbReference type="InterPro" id="IPR006094">
    <property type="entry name" value="Oxid_FAD_bind_N"/>
</dbReference>
<name>A0A0A6UIJ5_ACTUT</name>
<dbReference type="Pfam" id="PF01565">
    <property type="entry name" value="FAD_binding_4"/>
    <property type="match status" value="1"/>
</dbReference>
<organism evidence="2 3">
    <name type="scientific">Actinoplanes utahensis</name>
    <dbReference type="NCBI Taxonomy" id="1869"/>
    <lineage>
        <taxon>Bacteria</taxon>
        <taxon>Bacillati</taxon>
        <taxon>Actinomycetota</taxon>
        <taxon>Actinomycetes</taxon>
        <taxon>Micromonosporales</taxon>
        <taxon>Micromonosporaceae</taxon>
        <taxon>Actinoplanes</taxon>
    </lineage>
</organism>
<dbReference type="SUPFAM" id="SSF56176">
    <property type="entry name" value="FAD-binding/transporter-associated domain-like"/>
    <property type="match status" value="1"/>
</dbReference>
<dbReference type="eggNOG" id="COG0277">
    <property type="taxonomic scope" value="Bacteria"/>
</dbReference>
<dbReference type="Proteomes" id="UP000054537">
    <property type="component" value="Unassembled WGS sequence"/>
</dbReference>
<comment type="caution">
    <text evidence="2">The sequence shown here is derived from an EMBL/GenBank/DDBJ whole genome shotgun (WGS) entry which is preliminary data.</text>
</comment>
<feature type="domain" description="FAD-binding PCMH-type" evidence="1">
    <location>
        <begin position="18"/>
        <end position="209"/>
    </location>
</feature>
<dbReference type="PANTHER" id="PTHR42934:SF1">
    <property type="entry name" value="GLYCOLATE OXIDASE SUBUNIT GLCD"/>
    <property type="match status" value="1"/>
</dbReference>